<comment type="subcellular location">
    <subcellularLocation>
        <location evidence="1">Membrane</location>
        <topology evidence="1">Single-pass type I membrane protein</topology>
    </subcellularLocation>
</comment>
<evidence type="ECO:0000256" key="10">
    <source>
        <dbReference type="RuleBase" id="RU004439"/>
    </source>
</evidence>
<evidence type="ECO:0000256" key="9">
    <source>
        <dbReference type="ARBA" id="ARBA00023180"/>
    </source>
</evidence>
<dbReference type="GO" id="GO:0009897">
    <property type="term" value="C:external side of plasma membrane"/>
    <property type="evidence" value="ECO:0007669"/>
    <property type="project" value="TreeGrafter"/>
</dbReference>
<dbReference type="SMART" id="SM00407">
    <property type="entry name" value="IGc1"/>
    <property type="match status" value="1"/>
</dbReference>
<dbReference type="InterPro" id="IPR013783">
    <property type="entry name" value="Ig-like_fold"/>
</dbReference>
<dbReference type="InterPro" id="IPR003597">
    <property type="entry name" value="Ig_C1-set"/>
</dbReference>
<evidence type="ECO:0000259" key="13">
    <source>
        <dbReference type="PROSITE" id="PS50835"/>
    </source>
</evidence>
<evidence type="ECO:0000256" key="1">
    <source>
        <dbReference type="ARBA" id="ARBA00004479"/>
    </source>
</evidence>
<dbReference type="SUPFAM" id="SSF54452">
    <property type="entry name" value="MHC antigen-recognition domain"/>
    <property type="match status" value="1"/>
</dbReference>
<dbReference type="AlphaFoldDB" id="P79458"/>
<evidence type="ECO:0000256" key="8">
    <source>
        <dbReference type="ARBA" id="ARBA00023157"/>
    </source>
</evidence>
<proteinExistence type="evidence at transcript level"/>
<feature type="domain" description="Ig-like" evidence="13">
    <location>
        <begin position="203"/>
        <end position="288"/>
    </location>
</feature>
<evidence type="ECO:0000256" key="12">
    <source>
        <dbReference type="SAM" id="SignalP"/>
    </source>
</evidence>
<evidence type="ECO:0000313" key="14">
    <source>
        <dbReference type="EMBL" id="AAC60108.1"/>
    </source>
</evidence>
<dbReference type="Gene3D" id="2.60.40.10">
    <property type="entry name" value="Immunoglobulins"/>
    <property type="match status" value="1"/>
</dbReference>
<dbReference type="PANTHER" id="PTHR16675">
    <property type="entry name" value="MHC CLASS I-RELATED"/>
    <property type="match status" value="1"/>
</dbReference>
<feature type="signal peptide" evidence="12">
    <location>
        <begin position="1"/>
        <end position="21"/>
    </location>
</feature>
<accession>P79458</accession>
<dbReference type="InterPro" id="IPR050208">
    <property type="entry name" value="MHC_class-I_related"/>
</dbReference>
<evidence type="ECO:0000256" key="11">
    <source>
        <dbReference type="SAM" id="Phobius"/>
    </source>
</evidence>
<dbReference type="Pfam" id="PF07654">
    <property type="entry name" value="C1-set"/>
    <property type="match status" value="1"/>
</dbReference>
<keyword evidence="5" id="KW-0391">Immunity</keyword>
<dbReference type="InterPro" id="IPR007110">
    <property type="entry name" value="Ig-like_dom"/>
</dbReference>
<evidence type="ECO:0000256" key="6">
    <source>
        <dbReference type="ARBA" id="ARBA00022989"/>
    </source>
</evidence>
<dbReference type="PROSITE" id="PS50835">
    <property type="entry name" value="IG_LIKE"/>
    <property type="match status" value="1"/>
</dbReference>
<dbReference type="InterPro" id="IPR011162">
    <property type="entry name" value="MHC_I/II-like_Ag-recog"/>
</dbReference>
<keyword evidence="6 11" id="KW-1133">Transmembrane helix</keyword>
<protein>
    <submittedName>
        <fullName evidence="14">MHC class IA alpha chain</fullName>
    </submittedName>
</protein>
<name>P79458_AMBME</name>
<dbReference type="Pfam" id="PF00129">
    <property type="entry name" value="MHC_I"/>
    <property type="match status" value="1"/>
</dbReference>
<keyword evidence="9" id="KW-0325">Glycoprotein</keyword>
<dbReference type="GO" id="GO:0002474">
    <property type="term" value="P:antigen processing and presentation of peptide antigen via MHC class I"/>
    <property type="evidence" value="ECO:0007669"/>
    <property type="project" value="UniProtKB-KW"/>
</dbReference>
<organism evidence="14">
    <name type="scientific">Ambystoma mexicanum</name>
    <name type="common">Axolotl</name>
    <dbReference type="NCBI Taxonomy" id="8296"/>
    <lineage>
        <taxon>Eukaryota</taxon>
        <taxon>Metazoa</taxon>
        <taxon>Chordata</taxon>
        <taxon>Craniata</taxon>
        <taxon>Vertebrata</taxon>
        <taxon>Euteleostomi</taxon>
        <taxon>Amphibia</taxon>
        <taxon>Batrachia</taxon>
        <taxon>Caudata</taxon>
        <taxon>Salamandroidea</taxon>
        <taxon>Ambystomatidae</taxon>
        <taxon>Ambystoma</taxon>
    </lineage>
</organism>
<dbReference type="PROSITE" id="PS00290">
    <property type="entry name" value="IG_MHC"/>
    <property type="match status" value="1"/>
</dbReference>
<feature type="transmembrane region" description="Helical" evidence="11">
    <location>
        <begin position="300"/>
        <end position="325"/>
    </location>
</feature>
<keyword evidence="4 12" id="KW-0732">Signal</keyword>
<sequence length="346" mass="39057">MGGVRLLLALLGGLWAQPARAGSHSFRGFYSSLSEEVPGVPRFSAVGFVDDVPIEGYSSDTRRWEPRAPWMRKIEDPQYWERETERARGTEPVERANVGIVMERLNQTRGLHTVQQMYGCELRGDGSIGGFMQYAYDGGDFLSFDKDRMRYIATAPPAQVSVDRLNSEKIQAQRQKAYLEGECIEWLQKYLQYGEETLLRRVPPGTMVSRRKSGDRTLLTCYAYGFYPREIEVKWIRSGVEMPLEWSQLLPNPDGTYQIKATVEVQEGDEKNMYECQVEHSSLPEIVTVVYEEKSPGLSIGLIAGVVLAVVLAEGLASFGVWFAFFRNKRPGKDGYTPPREGPADS</sequence>
<dbReference type="GO" id="GO:0005615">
    <property type="term" value="C:extracellular space"/>
    <property type="evidence" value="ECO:0007669"/>
    <property type="project" value="TreeGrafter"/>
</dbReference>
<dbReference type="InterPro" id="IPR003006">
    <property type="entry name" value="Ig/MHC_CS"/>
</dbReference>
<dbReference type="PANTHER" id="PTHR16675:SF242">
    <property type="entry name" value="MAJOR HISTOCOMPATIBILITY COMPLEX CLASS I-RELATED GENE PROTEIN"/>
    <property type="match status" value="1"/>
</dbReference>
<keyword evidence="3 11" id="KW-0812">Transmembrane</keyword>
<feature type="chain" id="PRO_5004161608" evidence="12">
    <location>
        <begin position="22"/>
        <end position="346"/>
    </location>
</feature>
<reference evidence="14" key="1">
    <citation type="journal article" date="1997" name="Immunogenetics">
        <title>Isolation of Mhc class I cDNAs from the axolotl Ambystoma mexicanum.</title>
        <authorList>
            <person name="Sammut B."/>
            <person name="Laurens V."/>
            <person name="Tournefier A."/>
        </authorList>
    </citation>
    <scope>NUCLEOTIDE SEQUENCE</scope>
</reference>
<evidence type="ECO:0000256" key="5">
    <source>
        <dbReference type="ARBA" id="ARBA00022859"/>
    </source>
</evidence>
<keyword evidence="2" id="KW-0490">MHC I</keyword>
<dbReference type="FunFam" id="3.30.500.10:FF:000001">
    <property type="entry name" value="H-2 class I histocompatibility antigen, alpha chain"/>
    <property type="match status" value="1"/>
</dbReference>
<dbReference type="Gene3D" id="3.30.500.10">
    <property type="entry name" value="MHC class I-like antigen recognition-like"/>
    <property type="match status" value="1"/>
</dbReference>
<comment type="similarity">
    <text evidence="10">Belongs to the MHC class I family.</text>
</comment>
<dbReference type="InterPro" id="IPR037055">
    <property type="entry name" value="MHC_I-like_Ag-recog_sf"/>
</dbReference>
<dbReference type="GO" id="GO:0042612">
    <property type="term" value="C:MHC class I protein complex"/>
    <property type="evidence" value="ECO:0007669"/>
    <property type="project" value="UniProtKB-KW"/>
</dbReference>
<evidence type="ECO:0000256" key="2">
    <source>
        <dbReference type="ARBA" id="ARBA00022451"/>
    </source>
</evidence>
<dbReference type="GO" id="GO:0006955">
    <property type="term" value="P:immune response"/>
    <property type="evidence" value="ECO:0007669"/>
    <property type="project" value="TreeGrafter"/>
</dbReference>
<dbReference type="EMBL" id="U83137">
    <property type="protein sequence ID" value="AAC60108.1"/>
    <property type="molecule type" value="mRNA"/>
</dbReference>
<keyword evidence="7 11" id="KW-0472">Membrane</keyword>
<evidence type="ECO:0000256" key="3">
    <source>
        <dbReference type="ARBA" id="ARBA00022692"/>
    </source>
</evidence>
<dbReference type="InterPro" id="IPR011161">
    <property type="entry name" value="MHC_I-like_Ag-recog"/>
</dbReference>
<keyword evidence="8" id="KW-1015">Disulfide bond</keyword>
<dbReference type="InterPro" id="IPR036179">
    <property type="entry name" value="Ig-like_dom_sf"/>
</dbReference>
<dbReference type="PRINTS" id="PR01638">
    <property type="entry name" value="MHCCLASSI"/>
</dbReference>
<dbReference type="InterPro" id="IPR001039">
    <property type="entry name" value="MHC_I_a_a1/a2"/>
</dbReference>
<evidence type="ECO:0000256" key="7">
    <source>
        <dbReference type="ARBA" id="ARBA00023136"/>
    </source>
</evidence>
<evidence type="ECO:0000256" key="4">
    <source>
        <dbReference type="ARBA" id="ARBA00022729"/>
    </source>
</evidence>
<dbReference type="SUPFAM" id="SSF48726">
    <property type="entry name" value="Immunoglobulin"/>
    <property type="match status" value="1"/>
</dbReference>